<keyword evidence="3" id="KW-1185">Reference proteome</keyword>
<dbReference type="PANTHER" id="PTHR43155:SF2">
    <property type="entry name" value="CYCLIC DI-GMP PHOSPHODIESTERASE PA4108"/>
    <property type="match status" value="1"/>
</dbReference>
<dbReference type="InterPro" id="IPR037522">
    <property type="entry name" value="HD_GYP_dom"/>
</dbReference>
<evidence type="ECO:0000313" key="3">
    <source>
        <dbReference type="Proteomes" id="UP000484842"/>
    </source>
</evidence>
<dbReference type="SUPFAM" id="SSF109604">
    <property type="entry name" value="HD-domain/PDEase-like"/>
    <property type="match status" value="1"/>
</dbReference>
<accession>A0A7X1TSX9</accession>
<evidence type="ECO:0000259" key="1">
    <source>
        <dbReference type="PROSITE" id="PS51832"/>
    </source>
</evidence>
<dbReference type="Pfam" id="PF13487">
    <property type="entry name" value="HD_5"/>
    <property type="match status" value="1"/>
</dbReference>
<evidence type="ECO:0000313" key="2">
    <source>
        <dbReference type="EMBL" id="MPY67916.1"/>
    </source>
</evidence>
<dbReference type="InterPro" id="IPR003607">
    <property type="entry name" value="HD/PDEase_dom"/>
</dbReference>
<organism evidence="2 3">
    <name type="scientific">Deinococcus terrestris</name>
    <dbReference type="NCBI Taxonomy" id="2651870"/>
    <lineage>
        <taxon>Bacteria</taxon>
        <taxon>Thermotogati</taxon>
        <taxon>Deinococcota</taxon>
        <taxon>Deinococci</taxon>
        <taxon>Deinococcales</taxon>
        <taxon>Deinococcaceae</taxon>
        <taxon>Deinococcus</taxon>
    </lineage>
</organism>
<protein>
    <submittedName>
        <fullName evidence="2">HD domain-containing protein</fullName>
    </submittedName>
</protein>
<feature type="domain" description="HD-GYP" evidence="1">
    <location>
        <begin position="1"/>
        <end position="174"/>
    </location>
</feature>
<dbReference type="PANTHER" id="PTHR43155">
    <property type="entry name" value="CYCLIC DI-GMP PHOSPHODIESTERASE PA4108-RELATED"/>
    <property type="match status" value="1"/>
</dbReference>
<dbReference type="RefSeq" id="WP_152872230.1">
    <property type="nucleotide sequence ID" value="NZ_WBSL01000011.1"/>
</dbReference>
<dbReference type="AlphaFoldDB" id="A0A7X1TSX9"/>
<dbReference type="SMART" id="SM00471">
    <property type="entry name" value="HDc"/>
    <property type="match status" value="1"/>
</dbReference>
<dbReference type="PROSITE" id="PS51832">
    <property type="entry name" value="HD_GYP"/>
    <property type="match status" value="1"/>
</dbReference>
<sequence length="174" mass="19249">MPPDLDTLLREQPDPHHAQRVAHLACLTAPHLRLNPHHAFVAGLLHDLGKLGLPPGLLEAPRRLTPHELAHVRRHPRLGAQMTARLWPDCPPCVLHAIAYHHEREHGGGYPHGLSDLPPLTALIAACDVWDALTSERPYRPAIPPTEAQALLEQERLPITTVQGIGQDPEILVR</sequence>
<comment type="caution">
    <text evidence="2">The sequence shown here is derived from an EMBL/GenBank/DDBJ whole genome shotgun (WGS) entry which is preliminary data.</text>
</comment>
<dbReference type="Gene3D" id="1.10.3210.10">
    <property type="entry name" value="Hypothetical protein af1432"/>
    <property type="match status" value="1"/>
</dbReference>
<gene>
    <name evidence="2" type="ORF">F8S09_14730</name>
</gene>
<reference evidence="2 3" key="1">
    <citation type="submission" date="2019-10" db="EMBL/GenBank/DDBJ databases">
        <title>Deinococcus sp. isolated from soil.</title>
        <authorList>
            <person name="Li Y."/>
            <person name="Wang J."/>
        </authorList>
    </citation>
    <scope>NUCLEOTIDE SEQUENCE [LARGE SCALE GENOMIC DNA]</scope>
    <source>
        <strain evidence="2 3">SDU3-2</strain>
    </source>
</reference>
<name>A0A7X1TSX9_9DEIO</name>
<proteinExistence type="predicted"/>
<dbReference type="CDD" id="cd00077">
    <property type="entry name" value="HDc"/>
    <property type="match status" value="1"/>
</dbReference>
<dbReference type="EMBL" id="WBSL01000011">
    <property type="protein sequence ID" value="MPY67916.1"/>
    <property type="molecule type" value="Genomic_DNA"/>
</dbReference>
<dbReference type="Proteomes" id="UP000484842">
    <property type="component" value="Unassembled WGS sequence"/>
</dbReference>